<evidence type="ECO:0000313" key="2">
    <source>
        <dbReference type="Proteomes" id="UP001501455"/>
    </source>
</evidence>
<reference evidence="2" key="1">
    <citation type="journal article" date="2019" name="Int. J. Syst. Evol. Microbiol.">
        <title>The Global Catalogue of Microorganisms (GCM) 10K type strain sequencing project: providing services to taxonomists for standard genome sequencing and annotation.</title>
        <authorList>
            <consortium name="The Broad Institute Genomics Platform"/>
            <consortium name="The Broad Institute Genome Sequencing Center for Infectious Disease"/>
            <person name="Wu L."/>
            <person name="Ma J."/>
        </authorList>
    </citation>
    <scope>NUCLEOTIDE SEQUENCE [LARGE SCALE GENOMIC DNA]</scope>
    <source>
        <strain evidence="2">JCM 4816</strain>
    </source>
</reference>
<sequence>MTAPGPPRGRPAVHADGGPPAAFTLRGVPWHARLLGFTVDGTTYQINTWCRPEIEASALETYERVRDGFTVL</sequence>
<gene>
    <name evidence="1" type="ORF">GCM10019016_052010</name>
</gene>
<proteinExistence type="predicted"/>
<name>A0ABP6TTN4_9ACTN</name>
<keyword evidence="2" id="KW-1185">Reference proteome</keyword>
<comment type="caution">
    <text evidence="1">The sequence shown here is derived from an EMBL/GenBank/DDBJ whole genome shotgun (WGS) entry which is preliminary data.</text>
</comment>
<protein>
    <submittedName>
        <fullName evidence="1">Uncharacterized protein</fullName>
    </submittedName>
</protein>
<accession>A0ABP6TTN4</accession>
<dbReference type="EMBL" id="BAAAXF010000036">
    <property type="protein sequence ID" value="GAA3498098.1"/>
    <property type="molecule type" value="Genomic_DNA"/>
</dbReference>
<evidence type="ECO:0000313" key="1">
    <source>
        <dbReference type="EMBL" id="GAA3498098.1"/>
    </source>
</evidence>
<dbReference type="Proteomes" id="UP001501455">
    <property type="component" value="Unassembled WGS sequence"/>
</dbReference>
<organism evidence="1 2">
    <name type="scientific">Streptomyces prasinosporus</name>
    <dbReference type="NCBI Taxonomy" id="68256"/>
    <lineage>
        <taxon>Bacteria</taxon>
        <taxon>Bacillati</taxon>
        <taxon>Actinomycetota</taxon>
        <taxon>Actinomycetes</taxon>
        <taxon>Kitasatosporales</taxon>
        <taxon>Streptomycetaceae</taxon>
        <taxon>Streptomyces</taxon>
        <taxon>Streptomyces albogriseolus group</taxon>
    </lineage>
</organism>